<feature type="transmembrane region" description="Helical" evidence="1">
    <location>
        <begin position="53"/>
        <end position="71"/>
    </location>
</feature>
<organism evidence="2 3">
    <name type="scientific">Nocardiopsis flavescens</name>
    <dbReference type="NCBI Taxonomy" id="758803"/>
    <lineage>
        <taxon>Bacteria</taxon>
        <taxon>Bacillati</taxon>
        <taxon>Actinomycetota</taxon>
        <taxon>Actinomycetes</taxon>
        <taxon>Streptosporangiales</taxon>
        <taxon>Nocardiopsidaceae</taxon>
        <taxon>Nocardiopsis</taxon>
    </lineage>
</organism>
<evidence type="ECO:0000313" key="3">
    <source>
        <dbReference type="Proteomes" id="UP000184452"/>
    </source>
</evidence>
<dbReference type="RefSeq" id="WP_073374873.1">
    <property type="nucleotide sequence ID" value="NZ_FQZK01000001.1"/>
</dbReference>
<name>A0A1M6CNH6_9ACTN</name>
<evidence type="ECO:0000256" key="1">
    <source>
        <dbReference type="SAM" id="Phobius"/>
    </source>
</evidence>
<dbReference type="AlphaFoldDB" id="A0A1M6CNH6"/>
<gene>
    <name evidence="2" type="ORF">SAMN05421803_101761</name>
</gene>
<accession>A0A1M6CNH6</accession>
<reference evidence="2 3" key="1">
    <citation type="submission" date="2016-11" db="EMBL/GenBank/DDBJ databases">
        <authorList>
            <person name="Jaros S."/>
            <person name="Januszkiewicz K."/>
            <person name="Wedrychowicz H."/>
        </authorList>
    </citation>
    <scope>NUCLEOTIDE SEQUENCE [LARGE SCALE GENOMIC DNA]</scope>
    <source>
        <strain evidence="2 3">CGMCC 4.5723</strain>
    </source>
</reference>
<sequence>MDTSENTHGSEPSRDSPRQNRVALAFGLFGLVLGAGVLFFIDPAASDFSARRWWAAAVLVPLLVVCVPLLAGRSRRGGSREGD</sequence>
<keyword evidence="3" id="KW-1185">Reference proteome</keyword>
<keyword evidence="1" id="KW-0812">Transmembrane</keyword>
<keyword evidence="1" id="KW-0472">Membrane</keyword>
<dbReference type="EMBL" id="FQZK01000001">
    <property type="protein sequence ID" value="SHI62401.1"/>
    <property type="molecule type" value="Genomic_DNA"/>
</dbReference>
<dbReference type="STRING" id="758803.SAMN05421803_101761"/>
<protein>
    <submittedName>
        <fullName evidence="2">Uncharacterized protein</fullName>
    </submittedName>
</protein>
<proteinExistence type="predicted"/>
<feature type="transmembrane region" description="Helical" evidence="1">
    <location>
        <begin position="22"/>
        <end position="41"/>
    </location>
</feature>
<keyword evidence="1" id="KW-1133">Transmembrane helix</keyword>
<evidence type="ECO:0000313" key="2">
    <source>
        <dbReference type="EMBL" id="SHI62401.1"/>
    </source>
</evidence>
<dbReference type="Proteomes" id="UP000184452">
    <property type="component" value="Unassembled WGS sequence"/>
</dbReference>